<comment type="caution">
    <text evidence="1">The sequence shown here is derived from an EMBL/GenBank/DDBJ whole genome shotgun (WGS) entry which is preliminary data.</text>
</comment>
<dbReference type="AlphaFoldDB" id="A0AAW0DAM9"/>
<protein>
    <recommendedName>
        <fullName evidence="3">F-box domain-containing protein</fullName>
    </recommendedName>
</protein>
<evidence type="ECO:0008006" key="3">
    <source>
        <dbReference type="Google" id="ProtNLM"/>
    </source>
</evidence>
<evidence type="ECO:0000313" key="2">
    <source>
        <dbReference type="Proteomes" id="UP001362999"/>
    </source>
</evidence>
<dbReference type="EMBL" id="JAWWNJ010000009">
    <property type="protein sequence ID" value="KAK7048065.1"/>
    <property type="molecule type" value="Genomic_DNA"/>
</dbReference>
<accession>A0AAW0DAM9</accession>
<evidence type="ECO:0000313" key="1">
    <source>
        <dbReference type="EMBL" id="KAK7048065.1"/>
    </source>
</evidence>
<name>A0AAW0DAM9_9AGAR</name>
<gene>
    <name evidence="1" type="ORF">R3P38DRAFT_2867183</name>
</gene>
<keyword evidence="2" id="KW-1185">Reference proteome</keyword>
<proteinExistence type="predicted"/>
<organism evidence="1 2">
    <name type="scientific">Favolaschia claudopus</name>
    <dbReference type="NCBI Taxonomy" id="2862362"/>
    <lineage>
        <taxon>Eukaryota</taxon>
        <taxon>Fungi</taxon>
        <taxon>Dikarya</taxon>
        <taxon>Basidiomycota</taxon>
        <taxon>Agaricomycotina</taxon>
        <taxon>Agaricomycetes</taxon>
        <taxon>Agaricomycetidae</taxon>
        <taxon>Agaricales</taxon>
        <taxon>Marasmiineae</taxon>
        <taxon>Mycenaceae</taxon>
        <taxon>Favolaschia</taxon>
    </lineage>
</organism>
<reference evidence="1 2" key="1">
    <citation type="journal article" date="2024" name="J Genomics">
        <title>Draft genome sequencing and assembly of Favolaschia claudopus CIRM-BRFM 2984 isolated from oak limbs.</title>
        <authorList>
            <person name="Navarro D."/>
            <person name="Drula E."/>
            <person name="Chaduli D."/>
            <person name="Cazenave R."/>
            <person name="Ahrendt S."/>
            <person name="Wang J."/>
            <person name="Lipzen A."/>
            <person name="Daum C."/>
            <person name="Barry K."/>
            <person name="Grigoriev I.V."/>
            <person name="Favel A."/>
            <person name="Rosso M.N."/>
            <person name="Martin F."/>
        </authorList>
    </citation>
    <scope>NUCLEOTIDE SEQUENCE [LARGE SCALE GENOMIC DNA]</scope>
    <source>
        <strain evidence="1 2">CIRM-BRFM 2984</strain>
    </source>
</reference>
<sequence length="111" mass="12825">MSSKEQLLRNIEELSANIERQKIFLLQLEASRSDARRALNALCSPIARLPVETLSHIFTLCMPFSKDELESLEPDPLSVPLLLLHICHLWRDIALFTPAFWASIHFKRPQF</sequence>
<dbReference type="Proteomes" id="UP001362999">
    <property type="component" value="Unassembled WGS sequence"/>
</dbReference>